<dbReference type="AlphaFoldDB" id="A0A2A6E379"/>
<evidence type="ECO:0000313" key="5">
    <source>
        <dbReference type="Proteomes" id="UP000243688"/>
    </source>
</evidence>
<dbReference type="EMBL" id="MOXJ01000001">
    <property type="protein sequence ID" value="PDO11590.1"/>
    <property type="molecule type" value="Genomic_DNA"/>
</dbReference>
<evidence type="ECO:0000256" key="2">
    <source>
        <dbReference type="SAM" id="MobiDB-lite"/>
    </source>
</evidence>
<dbReference type="Proteomes" id="UP000243688">
    <property type="component" value="Unassembled WGS sequence"/>
</dbReference>
<dbReference type="InterPro" id="IPR006343">
    <property type="entry name" value="DnaB/C_C"/>
</dbReference>
<dbReference type="Gene3D" id="1.10.10.630">
    <property type="entry name" value="DnaD domain-like"/>
    <property type="match status" value="1"/>
</dbReference>
<feature type="compositionally biased region" description="Basic and acidic residues" evidence="2">
    <location>
        <begin position="142"/>
        <end position="157"/>
    </location>
</feature>
<gene>
    <name evidence="4" type="ORF">BLM47_00185</name>
</gene>
<comment type="similarity">
    <text evidence="1">Belongs to the DnaB/DnaD family.</text>
</comment>
<dbReference type="InterPro" id="IPR034829">
    <property type="entry name" value="DnaD-like_sf"/>
</dbReference>
<organism evidence="4 5">
    <name type="scientific">Candidatus Reconcilbacillus cellulovorans</name>
    <dbReference type="NCBI Taxonomy" id="1906605"/>
    <lineage>
        <taxon>Bacteria</taxon>
        <taxon>Bacillati</taxon>
        <taxon>Bacillota</taxon>
        <taxon>Bacilli</taxon>
        <taxon>Bacillales</taxon>
        <taxon>Paenibacillaceae</taxon>
        <taxon>Candidatus Reconcilbacillus</taxon>
    </lineage>
</organism>
<name>A0A2A6E379_9BACL</name>
<proteinExistence type="inferred from homology"/>
<dbReference type="Pfam" id="PF07261">
    <property type="entry name" value="DnaB_2"/>
    <property type="match status" value="1"/>
</dbReference>
<evidence type="ECO:0000313" key="4">
    <source>
        <dbReference type="EMBL" id="PDO11590.1"/>
    </source>
</evidence>
<evidence type="ECO:0000259" key="3">
    <source>
        <dbReference type="Pfam" id="PF07261"/>
    </source>
</evidence>
<protein>
    <recommendedName>
        <fullName evidence="3">DnaB/C C-terminal domain-containing protein</fullName>
    </recommendedName>
</protein>
<comment type="caution">
    <text evidence="4">The sequence shown here is derived from an EMBL/GenBank/DDBJ whole genome shotgun (WGS) entry which is preliminary data.</text>
</comment>
<feature type="compositionally biased region" description="Polar residues" evidence="2">
    <location>
        <begin position="181"/>
        <end position="193"/>
    </location>
</feature>
<sequence length="316" mass="35189">MSRKRYISTDLSLSGKVEELARRAGEYAVILWTWLIPHLDDWGRMDGEPDKVFFTVTPRFAVLGRTPDDAEKALQAMHDLGLITWYEVDGHRYIQVNPDTFYALQTYIPKAKREEDKSAYPAPPSDDPTKGSAARNKVAQCAEEREQTAQENTERDSVAQSSAARDCALSSVPSPSPSPSRDMQASMQANNARTCARDEQDDQSDAAKVMQACERAFGLALNPLQTERLLSYLDDGMEADLLCLAIEKAAMAGKDIRYALGIAESWWQKGIRTRQAAQREKRQFKLIAGGNRGGRTQEGSREDSAYAGFDLNQLSL</sequence>
<accession>A0A2A6E379</accession>
<evidence type="ECO:0000256" key="1">
    <source>
        <dbReference type="ARBA" id="ARBA00093462"/>
    </source>
</evidence>
<feature type="region of interest" description="Disordered" evidence="2">
    <location>
        <begin position="113"/>
        <end position="203"/>
    </location>
</feature>
<dbReference type="SUPFAM" id="SSF158499">
    <property type="entry name" value="DnaD domain-like"/>
    <property type="match status" value="1"/>
</dbReference>
<feature type="domain" description="DnaB/C C-terminal" evidence="3">
    <location>
        <begin position="211"/>
        <end position="279"/>
    </location>
</feature>
<dbReference type="NCBIfam" id="TIGR01446">
    <property type="entry name" value="DnaD_dom"/>
    <property type="match status" value="1"/>
</dbReference>
<reference evidence="4 5" key="1">
    <citation type="submission" date="2016-12" db="EMBL/GenBank/DDBJ databases">
        <title>Candidatus Reconcilibacillus cellulovorans genome.</title>
        <authorList>
            <person name="Kolinko S."/>
            <person name="Wu Y.-W."/>
            <person name="Tachea F."/>
            <person name="Denzel E."/>
            <person name="Hiras J."/>
            <person name="Baecker N."/>
            <person name="Chan L.J."/>
            <person name="Eichorst S.A."/>
            <person name="Frey D."/>
            <person name="Adams P.D."/>
            <person name="Pray T."/>
            <person name="Tanjore D."/>
            <person name="Petzold C.J."/>
            <person name="Gladden J.M."/>
            <person name="Simmons B.A."/>
            <person name="Singer S.W."/>
        </authorList>
    </citation>
    <scope>NUCLEOTIDE SEQUENCE [LARGE SCALE GENOMIC DNA]</scope>
    <source>
        <strain evidence="4">JTherm</strain>
    </source>
</reference>